<reference evidence="1" key="1">
    <citation type="submission" date="2014-11" db="EMBL/GenBank/DDBJ databases">
        <authorList>
            <person name="Amaro Gonzalez C."/>
        </authorList>
    </citation>
    <scope>NUCLEOTIDE SEQUENCE</scope>
</reference>
<organism evidence="1">
    <name type="scientific">Anguilla anguilla</name>
    <name type="common">European freshwater eel</name>
    <name type="synonym">Muraena anguilla</name>
    <dbReference type="NCBI Taxonomy" id="7936"/>
    <lineage>
        <taxon>Eukaryota</taxon>
        <taxon>Metazoa</taxon>
        <taxon>Chordata</taxon>
        <taxon>Craniata</taxon>
        <taxon>Vertebrata</taxon>
        <taxon>Euteleostomi</taxon>
        <taxon>Actinopterygii</taxon>
        <taxon>Neopterygii</taxon>
        <taxon>Teleostei</taxon>
        <taxon>Anguilliformes</taxon>
        <taxon>Anguillidae</taxon>
        <taxon>Anguilla</taxon>
    </lineage>
</organism>
<dbReference type="EMBL" id="GBXM01096350">
    <property type="protein sequence ID" value="JAH12227.1"/>
    <property type="molecule type" value="Transcribed_RNA"/>
</dbReference>
<evidence type="ECO:0000313" key="1">
    <source>
        <dbReference type="EMBL" id="JAH12227.1"/>
    </source>
</evidence>
<sequence>MLSSVKMESHEIPEWNAFYSEASEVSNDD</sequence>
<reference evidence="1" key="2">
    <citation type="journal article" date="2015" name="Fish Shellfish Immunol.">
        <title>Early steps in the European eel (Anguilla anguilla)-Vibrio vulnificus interaction in the gills: Role of the RtxA13 toxin.</title>
        <authorList>
            <person name="Callol A."/>
            <person name="Pajuelo D."/>
            <person name="Ebbesson L."/>
            <person name="Teles M."/>
            <person name="MacKenzie S."/>
            <person name="Amaro C."/>
        </authorList>
    </citation>
    <scope>NUCLEOTIDE SEQUENCE</scope>
</reference>
<protein>
    <submittedName>
        <fullName evidence="1">Uncharacterized protein</fullName>
    </submittedName>
</protein>
<name>A0A0E9Q6T7_ANGAN</name>
<proteinExistence type="predicted"/>
<dbReference type="AlphaFoldDB" id="A0A0E9Q6T7"/>
<accession>A0A0E9Q6T7</accession>